<dbReference type="KEGG" id="tper:IWA51_07755"/>
<dbReference type="GO" id="GO:0055040">
    <property type="term" value="C:periplasmic flagellum"/>
    <property type="evidence" value="ECO:0007669"/>
    <property type="project" value="UniProtKB-SubCell"/>
</dbReference>
<feature type="region of interest" description="Disordered" evidence="4">
    <location>
        <begin position="333"/>
        <end position="356"/>
    </location>
</feature>
<organism evidence="6 7">
    <name type="scientific">Treponema peruense</name>
    <dbReference type="NCBI Taxonomy" id="2787628"/>
    <lineage>
        <taxon>Bacteria</taxon>
        <taxon>Pseudomonadati</taxon>
        <taxon>Spirochaetota</taxon>
        <taxon>Spirochaetia</taxon>
        <taxon>Spirochaetales</taxon>
        <taxon>Treponemataceae</taxon>
        <taxon>Treponema</taxon>
    </lineage>
</organism>
<evidence type="ECO:0000256" key="1">
    <source>
        <dbReference type="ARBA" id="ARBA00004631"/>
    </source>
</evidence>
<evidence type="ECO:0000256" key="5">
    <source>
        <dbReference type="SAM" id="SignalP"/>
    </source>
</evidence>
<keyword evidence="7" id="KW-1185">Reference proteome</keyword>
<evidence type="ECO:0000256" key="3">
    <source>
        <dbReference type="ARBA" id="ARBA00023143"/>
    </source>
</evidence>
<feature type="signal peptide" evidence="5">
    <location>
        <begin position="1"/>
        <end position="21"/>
    </location>
</feature>
<dbReference type="GO" id="GO:0071973">
    <property type="term" value="P:bacterial-type flagellum-dependent cell motility"/>
    <property type="evidence" value="ECO:0007669"/>
    <property type="project" value="InterPro"/>
</dbReference>
<keyword evidence="2" id="KW-0574">Periplasm</keyword>
<comment type="subcellular location">
    <subcellularLocation>
        <location evidence="1">Periplasmic flagellum</location>
    </subcellularLocation>
</comment>
<dbReference type="Proteomes" id="UP000595224">
    <property type="component" value="Chromosome"/>
</dbReference>
<feature type="compositionally biased region" description="Polar residues" evidence="4">
    <location>
        <begin position="335"/>
        <end position="356"/>
    </location>
</feature>
<evidence type="ECO:0000313" key="7">
    <source>
        <dbReference type="Proteomes" id="UP000595224"/>
    </source>
</evidence>
<name>A0A7T3V4H4_9SPIR</name>
<keyword evidence="5" id="KW-0732">Signal</keyword>
<dbReference type="RefSeq" id="WP_198442016.1">
    <property type="nucleotide sequence ID" value="NZ_CBCSHE010000001.1"/>
</dbReference>
<dbReference type="InterPro" id="IPR006714">
    <property type="entry name" value="FlaA"/>
</dbReference>
<keyword evidence="6" id="KW-0966">Cell projection</keyword>
<gene>
    <name evidence="6" type="ORF">IWA51_07755</name>
</gene>
<dbReference type="Pfam" id="PF04620">
    <property type="entry name" value="FlaA"/>
    <property type="match status" value="1"/>
</dbReference>
<dbReference type="GO" id="GO:0030288">
    <property type="term" value="C:outer membrane-bounded periplasmic space"/>
    <property type="evidence" value="ECO:0007669"/>
    <property type="project" value="InterPro"/>
</dbReference>
<dbReference type="AlphaFoldDB" id="A0A7T3V4H4"/>
<dbReference type="EMBL" id="CP064936">
    <property type="protein sequence ID" value="QQA00174.1"/>
    <property type="molecule type" value="Genomic_DNA"/>
</dbReference>
<evidence type="ECO:0000256" key="4">
    <source>
        <dbReference type="SAM" id="MobiDB-lite"/>
    </source>
</evidence>
<keyword evidence="6" id="KW-0969">Cilium</keyword>
<sequence length="356" mass="39842">MKRTLFLTAAVMLLAGTFAFAKESTLIDFTLLDADTVADENGNPTENSRTVMDYSVAAGATFTSDQKSLMKTSLALPRWEVELNSSARNVEAVAYSQVVAAPVKDTADVPFAGSNVMGVRVIFPTWNNNANARIVPPFEIQAYEPLSDADENGNRLQPTDEQKGKYLFEEGYGLVKNVGTLKSIAVTTMGMNYPHQLYVLLKDNDGVERRYLMGNLYFDGWKTLQWNNPDYISEVRTREIRVYPIYPRGLPFVKFCGFQVTRDASHIGDNFIGYFKDVKIIYDLAVLSADRDIDDEDLWGIIGKKEQARQNNEMSRFGNKQVNRFIEQEKMATEETFSSSLEAGSDSNAQATDAAK</sequence>
<keyword evidence="6" id="KW-0282">Flagellum</keyword>
<reference evidence="6 7" key="1">
    <citation type="submission" date="2020-11" db="EMBL/GenBank/DDBJ databases">
        <title>Treponema Peruensis nv. sp., first commensal Treponema isolated from human feces.</title>
        <authorList>
            <person name="Belkhou C."/>
            <person name="Raes J."/>
        </authorList>
    </citation>
    <scope>NUCLEOTIDE SEQUENCE [LARGE SCALE GENOMIC DNA]</scope>
    <source>
        <strain evidence="6 7">RCC2812</strain>
    </source>
</reference>
<keyword evidence="3" id="KW-0975">Bacterial flagellum</keyword>
<feature type="chain" id="PRO_5032802340" evidence="5">
    <location>
        <begin position="22"/>
        <end position="356"/>
    </location>
</feature>
<proteinExistence type="predicted"/>
<accession>A0A7T3V4H4</accession>
<protein>
    <submittedName>
        <fullName evidence="6">Flagellar filament outer layer protein FlaA</fullName>
    </submittedName>
</protein>
<evidence type="ECO:0000256" key="2">
    <source>
        <dbReference type="ARBA" id="ARBA00022764"/>
    </source>
</evidence>
<evidence type="ECO:0000313" key="6">
    <source>
        <dbReference type="EMBL" id="QQA00174.1"/>
    </source>
</evidence>